<dbReference type="EMBL" id="NHTK01005555">
    <property type="protein sequence ID" value="PPQ76598.1"/>
    <property type="molecule type" value="Genomic_DNA"/>
</dbReference>
<dbReference type="AlphaFoldDB" id="A0A409WDL0"/>
<sequence length="294" mass="32462">MEVGTQRKSDDRPVVLDLTQPHEGVKKVPSLKESLTLISKALPDIVDAFYSTARALTILSPGSPRNVKGENDAVNQIKNAEACFVEKVEELQTIFQKCYTHACDYVLIRQSPPSSERDGILSDCLVSARFIHQNLSKWLEDFEQQLVHLESQKPSILTSGIHAPSSPNTISLNNAFDTLLASLNSLRTQLQAIITFWSNHARALYNESEPAGPQNAVGHSIDSSDNQKAVDIWLGYQMALISVSASLTKSVDSMGGGPKSRGESSMAQKKKGVLRSLQDFWRLITLTRWRVQGT</sequence>
<gene>
    <name evidence="1" type="ORF">CVT24_013021</name>
</gene>
<evidence type="ECO:0000313" key="2">
    <source>
        <dbReference type="Proteomes" id="UP000284842"/>
    </source>
</evidence>
<organism evidence="1 2">
    <name type="scientific">Panaeolus cyanescens</name>
    <dbReference type="NCBI Taxonomy" id="181874"/>
    <lineage>
        <taxon>Eukaryota</taxon>
        <taxon>Fungi</taxon>
        <taxon>Dikarya</taxon>
        <taxon>Basidiomycota</taxon>
        <taxon>Agaricomycotina</taxon>
        <taxon>Agaricomycetes</taxon>
        <taxon>Agaricomycetidae</taxon>
        <taxon>Agaricales</taxon>
        <taxon>Agaricineae</taxon>
        <taxon>Galeropsidaceae</taxon>
        <taxon>Panaeolus</taxon>
    </lineage>
</organism>
<name>A0A409WDL0_9AGAR</name>
<evidence type="ECO:0000313" key="1">
    <source>
        <dbReference type="EMBL" id="PPQ76598.1"/>
    </source>
</evidence>
<protein>
    <submittedName>
        <fullName evidence="1">Uncharacterized protein</fullName>
    </submittedName>
</protein>
<proteinExistence type="predicted"/>
<dbReference type="Proteomes" id="UP000284842">
    <property type="component" value="Unassembled WGS sequence"/>
</dbReference>
<reference evidence="1 2" key="1">
    <citation type="journal article" date="2018" name="Evol. Lett.">
        <title>Horizontal gene cluster transfer increased hallucinogenic mushroom diversity.</title>
        <authorList>
            <person name="Reynolds H.T."/>
            <person name="Vijayakumar V."/>
            <person name="Gluck-Thaler E."/>
            <person name="Korotkin H.B."/>
            <person name="Matheny P.B."/>
            <person name="Slot J.C."/>
        </authorList>
    </citation>
    <scope>NUCLEOTIDE SEQUENCE [LARGE SCALE GENOMIC DNA]</scope>
    <source>
        <strain evidence="1 2">2629</strain>
    </source>
</reference>
<keyword evidence="2" id="KW-1185">Reference proteome</keyword>
<dbReference type="InParanoid" id="A0A409WDL0"/>
<comment type="caution">
    <text evidence="1">The sequence shown here is derived from an EMBL/GenBank/DDBJ whole genome shotgun (WGS) entry which is preliminary data.</text>
</comment>
<dbReference type="OrthoDB" id="3024029at2759"/>
<accession>A0A409WDL0</accession>